<dbReference type="PANTHER" id="PTHR44329">
    <property type="entry name" value="SERINE/THREONINE-PROTEIN KINASE TNNI3K-RELATED"/>
    <property type="match status" value="1"/>
</dbReference>
<dbReference type="InterPro" id="IPR008266">
    <property type="entry name" value="Tyr_kinase_AS"/>
</dbReference>
<dbReference type="PIRSF" id="PIRSF000654">
    <property type="entry name" value="Integrin-linked_kinase"/>
    <property type="match status" value="1"/>
</dbReference>
<dbReference type="Pfam" id="PF07714">
    <property type="entry name" value="PK_Tyr_Ser-Thr"/>
    <property type="match status" value="1"/>
</dbReference>
<name>A0A067Q3V7_9AGAM</name>
<dbReference type="PANTHER" id="PTHR44329:SF214">
    <property type="entry name" value="PROTEIN KINASE DOMAIN-CONTAINING PROTEIN"/>
    <property type="match status" value="1"/>
</dbReference>
<dbReference type="InterPro" id="IPR001245">
    <property type="entry name" value="Ser-Thr/Tyr_kinase_cat_dom"/>
</dbReference>
<dbReference type="InParanoid" id="A0A067Q3V7"/>
<dbReference type="OrthoDB" id="4062651at2759"/>
<feature type="domain" description="Protein kinase" evidence="1">
    <location>
        <begin position="32"/>
        <end position="289"/>
    </location>
</feature>
<feature type="non-terminal residue" evidence="2">
    <location>
        <position position="289"/>
    </location>
</feature>
<dbReference type="GO" id="GO:0005524">
    <property type="term" value="F:ATP binding"/>
    <property type="evidence" value="ECO:0007669"/>
    <property type="project" value="InterPro"/>
</dbReference>
<evidence type="ECO:0000313" key="3">
    <source>
        <dbReference type="Proteomes" id="UP000027265"/>
    </source>
</evidence>
<dbReference type="PRINTS" id="PR00109">
    <property type="entry name" value="TYRKINASE"/>
</dbReference>
<dbReference type="HOGENOM" id="CLU_000288_7_18_1"/>
<gene>
    <name evidence="2" type="ORF">JAAARDRAFT_95974</name>
</gene>
<feature type="non-terminal residue" evidence="2">
    <location>
        <position position="1"/>
    </location>
</feature>
<dbReference type="AlphaFoldDB" id="A0A067Q3V7"/>
<dbReference type="GO" id="GO:0004674">
    <property type="term" value="F:protein serine/threonine kinase activity"/>
    <property type="evidence" value="ECO:0007669"/>
    <property type="project" value="TreeGrafter"/>
</dbReference>
<dbReference type="PROSITE" id="PS50011">
    <property type="entry name" value="PROTEIN_KINASE_DOM"/>
    <property type="match status" value="1"/>
</dbReference>
<dbReference type="InterPro" id="IPR000719">
    <property type="entry name" value="Prot_kinase_dom"/>
</dbReference>
<reference evidence="3" key="1">
    <citation type="journal article" date="2014" name="Proc. Natl. Acad. Sci. U.S.A.">
        <title>Extensive sampling of basidiomycete genomes demonstrates inadequacy of the white-rot/brown-rot paradigm for wood decay fungi.</title>
        <authorList>
            <person name="Riley R."/>
            <person name="Salamov A.A."/>
            <person name="Brown D.W."/>
            <person name="Nagy L.G."/>
            <person name="Floudas D."/>
            <person name="Held B.W."/>
            <person name="Levasseur A."/>
            <person name="Lombard V."/>
            <person name="Morin E."/>
            <person name="Otillar R."/>
            <person name="Lindquist E.A."/>
            <person name="Sun H."/>
            <person name="LaButti K.M."/>
            <person name="Schmutz J."/>
            <person name="Jabbour D."/>
            <person name="Luo H."/>
            <person name="Baker S.E."/>
            <person name="Pisabarro A.G."/>
            <person name="Walton J.D."/>
            <person name="Blanchette R.A."/>
            <person name="Henrissat B."/>
            <person name="Martin F."/>
            <person name="Cullen D."/>
            <person name="Hibbett D.S."/>
            <person name="Grigoriev I.V."/>
        </authorList>
    </citation>
    <scope>NUCLEOTIDE SEQUENCE [LARGE SCALE GENOMIC DNA]</scope>
    <source>
        <strain evidence="3">MUCL 33604</strain>
    </source>
</reference>
<dbReference type="InterPro" id="IPR011009">
    <property type="entry name" value="Kinase-like_dom_sf"/>
</dbReference>
<accession>A0A067Q3V7</accession>
<organism evidence="2 3">
    <name type="scientific">Jaapia argillacea MUCL 33604</name>
    <dbReference type="NCBI Taxonomy" id="933084"/>
    <lineage>
        <taxon>Eukaryota</taxon>
        <taxon>Fungi</taxon>
        <taxon>Dikarya</taxon>
        <taxon>Basidiomycota</taxon>
        <taxon>Agaricomycotina</taxon>
        <taxon>Agaricomycetes</taxon>
        <taxon>Agaricomycetidae</taxon>
        <taxon>Jaapiales</taxon>
        <taxon>Jaapiaceae</taxon>
        <taxon>Jaapia</taxon>
    </lineage>
</organism>
<protein>
    <recommendedName>
        <fullName evidence="1">Protein kinase domain-containing protein</fullName>
    </recommendedName>
</protein>
<sequence length="289" mass="32600">PSFRCGIHQLLIRLSQNCQALPASLFVSGITVCGKDPVAGGGFADIFQAWYDRRLVAIKRFRVFQSSPREQLELRKVLEALIWKQLHHDHILPFLGIDTQNYSSQFFCMVSPWMQNGNILKYLASNPPESVDLDRLLLEAARGLNYIHSMDIVHGDLRGGNILIDNKYRACLADFGLANFADTTKVATTKQHGSTRWMAPELVLPERFGVKFRRTFASDVYAFGCVCVEVYTGCPPFSAISNDCEFVMKLLTGYRPGRPSPANCGGRSLPDELWQLIQRCWSEEAIHRP</sequence>
<dbReference type="Gene3D" id="1.10.510.10">
    <property type="entry name" value="Transferase(Phosphotransferase) domain 1"/>
    <property type="match status" value="1"/>
</dbReference>
<dbReference type="InterPro" id="IPR051681">
    <property type="entry name" value="Ser/Thr_Kinases-Pseudokinases"/>
</dbReference>
<evidence type="ECO:0000259" key="1">
    <source>
        <dbReference type="PROSITE" id="PS50011"/>
    </source>
</evidence>
<dbReference type="SUPFAM" id="SSF56112">
    <property type="entry name" value="Protein kinase-like (PK-like)"/>
    <property type="match status" value="1"/>
</dbReference>
<evidence type="ECO:0000313" key="2">
    <source>
        <dbReference type="EMBL" id="KDQ58177.1"/>
    </source>
</evidence>
<dbReference type="Proteomes" id="UP000027265">
    <property type="component" value="Unassembled WGS sequence"/>
</dbReference>
<dbReference type="STRING" id="933084.A0A067Q3V7"/>
<dbReference type="EMBL" id="KL197718">
    <property type="protein sequence ID" value="KDQ58177.1"/>
    <property type="molecule type" value="Genomic_DNA"/>
</dbReference>
<keyword evidence="3" id="KW-1185">Reference proteome</keyword>
<proteinExistence type="predicted"/>
<dbReference type="PROSITE" id="PS00109">
    <property type="entry name" value="PROTEIN_KINASE_TYR"/>
    <property type="match status" value="1"/>
</dbReference>